<evidence type="ECO:0000313" key="2">
    <source>
        <dbReference type="EMBL" id="GER93103.1"/>
    </source>
</evidence>
<accession>A0A5J4L036</accession>
<dbReference type="InterPro" id="IPR029062">
    <property type="entry name" value="Class_I_gatase-like"/>
</dbReference>
<dbReference type="FunFam" id="3.40.50.880:FF:000033">
    <property type="entry name" value="Glutamine amidotransferase class-I"/>
    <property type="match status" value="1"/>
</dbReference>
<reference evidence="2" key="1">
    <citation type="submission" date="2019-10" db="EMBL/GenBank/DDBJ databases">
        <title>Metagenomic sequencing of thiosulfate-disproportionating enrichment culture.</title>
        <authorList>
            <person name="Umezawa K."/>
            <person name="Kojima H."/>
            <person name="Fukui M."/>
        </authorList>
    </citation>
    <scope>NUCLEOTIDE SEQUENCE</scope>
    <source>
        <strain evidence="2">45J</strain>
    </source>
</reference>
<dbReference type="Gene3D" id="3.40.50.880">
    <property type="match status" value="1"/>
</dbReference>
<protein>
    <recommendedName>
        <fullName evidence="1">Glutamine amidotransferase domain-containing protein</fullName>
    </recommendedName>
</protein>
<dbReference type="EMBL" id="BLAB01000001">
    <property type="protein sequence ID" value="GER93103.1"/>
    <property type="molecule type" value="Genomic_DNA"/>
</dbReference>
<organism evidence="2">
    <name type="scientific">hot springs metagenome</name>
    <dbReference type="NCBI Taxonomy" id="433727"/>
    <lineage>
        <taxon>unclassified sequences</taxon>
        <taxon>metagenomes</taxon>
        <taxon>ecological metagenomes</taxon>
    </lineage>
</organism>
<dbReference type="PROSITE" id="PS51273">
    <property type="entry name" value="GATASE_TYPE_1"/>
    <property type="match status" value="1"/>
</dbReference>
<gene>
    <name evidence="2" type="ORF">A45J_0836</name>
</gene>
<dbReference type="Pfam" id="PF00117">
    <property type="entry name" value="GATase"/>
    <property type="match status" value="1"/>
</dbReference>
<comment type="caution">
    <text evidence="2">The sequence shown here is derived from an EMBL/GenBank/DDBJ whole genome shotgun (WGS) entry which is preliminary data.</text>
</comment>
<dbReference type="SUPFAM" id="SSF52317">
    <property type="entry name" value="Class I glutamine amidotransferase-like"/>
    <property type="match status" value="1"/>
</dbReference>
<feature type="domain" description="Glutamine amidotransferase" evidence="1">
    <location>
        <begin position="38"/>
        <end position="188"/>
    </location>
</feature>
<dbReference type="CDD" id="cd01741">
    <property type="entry name" value="GATase1_1"/>
    <property type="match status" value="1"/>
</dbReference>
<evidence type="ECO:0000259" key="1">
    <source>
        <dbReference type="Pfam" id="PF00117"/>
    </source>
</evidence>
<proteinExistence type="predicted"/>
<dbReference type="AlphaFoldDB" id="A0A5J4L036"/>
<name>A0A5J4L036_9ZZZZ</name>
<dbReference type="PANTHER" id="PTHR42695:SF5">
    <property type="entry name" value="GLUTAMINE AMIDOTRANSFERASE YLR126C-RELATED"/>
    <property type="match status" value="1"/>
</dbReference>
<dbReference type="InterPro" id="IPR017926">
    <property type="entry name" value="GATASE"/>
</dbReference>
<sequence length="240" mass="27795">MSIVICKNISSEGPGTIEDFLKTKEIPYMIVDLSKGDEIFDTGVFDTLIMMGGPMSVNEDDIYPYIKKEEEMTREFITQNKRVLGICLGAQIIAKALGSRVYKGSQKEIGWYDIELTSEGIADPVMRKLAVHPHVGDLWKRFKVFHWHGETFDIPKGGVRLASSELFPNQAFRYGKNAYAFQFHIEVTRDMIYDWLKDEDIDHDKLKAETEKFYEVYYGRAWNFYEAFLSQDKVEVKVKN</sequence>
<dbReference type="InterPro" id="IPR044992">
    <property type="entry name" value="ChyE-like"/>
</dbReference>
<dbReference type="PANTHER" id="PTHR42695">
    <property type="entry name" value="GLUTAMINE AMIDOTRANSFERASE YLR126C-RELATED"/>
    <property type="match status" value="1"/>
</dbReference>
<dbReference type="GO" id="GO:0005829">
    <property type="term" value="C:cytosol"/>
    <property type="evidence" value="ECO:0007669"/>
    <property type="project" value="TreeGrafter"/>
</dbReference>